<feature type="compositionally biased region" description="Polar residues" evidence="1">
    <location>
        <begin position="1"/>
        <end position="13"/>
    </location>
</feature>
<feature type="region of interest" description="Disordered" evidence="1">
    <location>
        <begin position="1"/>
        <end position="28"/>
    </location>
</feature>
<protein>
    <recommendedName>
        <fullName evidence="4">Condensation domain-containing protein</fullName>
    </recommendedName>
</protein>
<dbReference type="PANTHER" id="PTHR42034:SF1">
    <property type="entry name" value="CONDENSATION DOMAIN-CONTAINING PROTEIN"/>
    <property type="match status" value="1"/>
</dbReference>
<evidence type="ECO:0008006" key="4">
    <source>
        <dbReference type="Google" id="ProtNLM"/>
    </source>
</evidence>
<evidence type="ECO:0000313" key="2">
    <source>
        <dbReference type="EMBL" id="BCS29691.1"/>
    </source>
</evidence>
<dbReference type="Gene3D" id="3.30.559.10">
    <property type="entry name" value="Chloramphenicol acetyltransferase-like domain"/>
    <property type="match status" value="1"/>
</dbReference>
<dbReference type="OrthoDB" id="2548233at2759"/>
<dbReference type="Gene3D" id="3.30.559.30">
    <property type="entry name" value="Nonribosomal peptide synthetase, condensation domain"/>
    <property type="match status" value="1"/>
</dbReference>
<dbReference type="Proteomes" id="UP000654913">
    <property type="component" value="Chromosome 7"/>
</dbReference>
<proteinExistence type="predicted"/>
<gene>
    <name evidence="2" type="ORF">APUU_71261S</name>
</gene>
<sequence length="490" mass="56123">MEPHPTSSSTYSPMQIPEIGGKMLNRNSSSEKDQSWQWLPASPKLHTQAYDSFQTILKNFRFDQTEPDRDILPFTSYIKLRCSFPNIEKRLRKAWIATRYHNPGLATELDLHHKYYRVPSTEDVDMWAWATFRVHQDACAQDVAEQPRRSAQPMLHWFPRTQELLLVSHHFYFDARGAWYFWDLLLDLTVRAENVNFADEKANLPITRDDLLGLPSYPTLTSFTKAYQIMNDSIKEDLILLPALLKDPGTHQLHSSAKRLDRHGQVRMTLSQEQTAAIVTACKEIGSSVTAAFYAALALECQALQAEHGSRGRYALTFHHFDARPWYTQTVNARENLGIDQHAIIPFALDMEGKSYSELASTTDAFFKTTRSDFAQDSSGLDAINYLLANIISPRTPLPSAPFFSSYGIAEKYMKSFYRQNDTAWLEVEDVYSAVPMTDLANGIFIWTFRDRLHVLATFHELNHAASMFEGLLKNTCRRMLQGLGVEQIF</sequence>
<dbReference type="EMBL" id="AP024449">
    <property type="protein sequence ID" value="BCS29691.1"/>
    <property type="molecule type" value="Genomic_DNA"/>
</dbReference>
<accession>A0A7R7XXX3</accession>
<dbReference type="RefSeq" id="XP_041561877.1">
    <property type="nucleotide sequence ID" value="XM_041696226.1"/>
</dbReference>
<keyword evidence="3" id="KW-1185">Reference proteome</keyword>
<dbReference type="KEGG" id="apuu:APUU_71261S"/>
<dbReference type="PANTHER" id="PTHR42034">
    <property type="entry name" value="CHROMOSOME 7, WHOLE GENOME SHOTGUN SEQUENCE-RELATED"/>
    <property type="match status" value="1"/>
</dbReference>
<dbReference type="GeneID" id="64979688"/>
<reference evidence="2" key="2">
    <citation type="submission" date="2021-02" db="EMBL/GenBank/DDBJ databases">
        <title>Aspergillus puulaauensis MK2 genome sequence.</title>
        <authorList>
            <person name="Futagami T."/>
            <person name="Mori K."/>
            <person name="Kadooka C."/>
            <person name="Tanaka T."/>
        </authorList>
    </citation>
    <scope>NUCLEOTIDE SEQUENCE</scope>
    <source>
        <strain evidence="2">MK2</strain>
    </source>
</reference>
<dbReference type="AlphaFoldDB" id="A0A7R7XXX3"/>
<reference evidence="2" key="1">
    <citation type="submission" date="2021-01" db="EMBL/GenBank/DDBJ databases">
        <authorList>
            <consortium name="Aspergillus puulaauensis MK2 genome sequencing consortium"/>
            <person name="Kazuki M."/>
            <person name="Futagami T."/>
        </authorList>
    </citation>
    <scope>NUCLEOTIDE SEQUENCE</scope>
    <source>
        <strain evidence="2">MK2</strain>
    </source>
</reference>
<evidence type="ECO:0000256" key="1">
    <source>
        <dbReference type="SAM" id="MobiDB-lite"/>
    </source>
</evidence>
<dbReference type="InterPro" id="IPR023213">
    <property type="entry name" value="CAT-like_dom_sf"/>
</dbReference>
<name>A0A7R7XXX3_9EURO</name>
<evidence type="ECO:0000313" key="3">
    <source>
        <dbReference type="Proteomes" id="UP000654913"/>
    </source>
</evidence>
<organism evidence="2 3">
    <name type="scientific">Aspergillus puulaauensis</name>
    <dbReference type="NCBI Taxonomy" id="1220207"/>
    <lineage>
        <taxon>Eukaryota</taxon>
        <taxon>Fungi</taxon>
        <taxon>Dikarya</taxon>
        <taxon>Ascomycota</taxon>
        <taxon>Pezizomycotina</taxon>
        <taxon>Eurotiomycetes</taxon>
        <taxon>Eurotiomycetidae</taxon>
        <taxon>Eurotiales</taxon>
        <taxon>Aspergillaceae</taxon>
        <taxon>Aspergillus</taxon>
    </lineage>
</organism>